<proteinExistence type="predicted"/>
<dbReference type="OrthoDB" id="7285223at2"/>
<dbReference type="SUPFAM" id="SSF101756">
    <property type="entry name" value="Hypothetical protein YgiW"/>
    <property type="match status" value="1"/>
</dbReference>
<keyword evidence="3" id="KW-1185">Reference proteome</keyword>
<protein>
    <submittedName>
        <fullName evidence="2">DNA-binding protein</fullName>
    </submittedName>
</protein>
<dbReference type="Proteomes" id="UP000305267">
    <property type="component" value="Unassembled WGS sequence"/>
</dbReference>
<reference evidence="2 3" key="1">
    <citation type="submission" date="2019-06" db="EMBL/GenBank/DDBJ databases">
        <title>Genome of Methylobacterium sp. 17Sr1-39.</title>
        <authorList>
            <person name="Seo T."/>
        </authorList>
    </citation>
    <scope>NUCLEOTIDE SEQUENCE [LARGE SCALE GENOMIC DNA]</scope>
    <source>
        <strain evidence="2 3">17Sr1-39</strain>
    </source>
</reference>
<dbReference type="GO" id="GO:0003677">
    <property type="term" value="F:DNA binding"/>
    <property type="evidence" value="ECO:0007669"/>
    <property type="project" value="UniProtKB-KW"/>
</dbReference>
<comment type="caution">
    <text evidence="2">The sequence shown here is derived from an EMBL/GenBank/DDBJ whole genome shotgun (WGS) entry which is preliminary data.</text>
</comment>
<accession>A0A5C4LID5</accession>
<dbReference type="RefSeq" id="WP_139034990.1">
    <property type="nucleotide sequence ID" value="NZ_VDDA01000003.1"/>
</dbReference>
<gene>
    <name evidence="2" type="ORF">FF100_07760</name>
</gene>
<evidence type="ECO:0000256" key="1">
    <source>
        <dbReference type="SAM" id="Phobius"/>
    </source>
</evidence>
<sequence length="235" mass="23985">MTDRTTIEGEATAIGTNAAETQAIETQAIETPAAAAPRPRPRRGLLVGAVALPLALGAVGFSLAQPAQTALTPVAPVAVNALQASGATAAKGEVAEIFGNKFILQDGTGRALVETGKAGEGGTLVAKGESVTVQGRFENGFLHASALTRADGRIEALRPAGPPPGGLDWAKDKVGLGPNVDVQALTSAVTAAGYTDVRVAGRGPRHLEVAAKGQDGKERMLHVGFDGQIREKRVF</sequence>
<evidence type="ECO:0000313" key="2">
    <source>
        <dbReference type="EMBL" id="TNC14074.1"/>
    </source>
</evidence>
<feature type="transmembrane region" description="Helical" evidence="1">
    <location>
        <begin position="45"/>
        <end position="64"/>
    </location>
</feature>
<organism evidence="2 3">
    <name type="scientific">Methylobacterium terricola</name>
    <dbReference type="NCBI Taxonomy" id="2583531"/>
    <lineage>
        <taxon>Bacteria</taxon>
        <taxon>Pseudomonadati</taxon>
        <taxon>Pseudomonadota</taxon>
        <taxon>Alphaproteobacteria</taxon>
        <taxon>Hyphomicrobiales</taxon>
        <taxon>Methylobacteriaceae</taxon>
        <taxon>Methylobacterium</taxon>
    </lineage>
</organism>
<evidence type="ECO:0000313" key="3">
    <source>
        <dbReference type="Proteomes" id="UP000305267"/>
    </source>
</evidence>
<keyword evidence="1" id="KW-0472">Membrane</keyword>
<dbReference type="EMBL" id="VDDA01000003">
    <property type="protein sequence ID" value="TNC14074.1"/>
    <property type="molecule type" value="Genomic_DNA"/>
</dbReference>
<dbReference type="InterPro" id="IPR036700">
    <property type="entry name" value="BOBF_sf"/>
</dbReference>
<dbReference type="AlphaFoldDB" id="A0A5C4LID5"/>
<keyword evidence="2" id="KW-0238">DNA-binding</keyword>
<keyword evidence="1" id="KW-0812">Transmembrane</keyword>
<name>A0A5C4LID5_9HYPH</name>
<keyword evidence="1" id="KW-1133">Transmembrane helix</keyword>